<dbReference type="GO" id="GO:0009228">
    <property type="term" value="P:thiamine biosynthetic process"/>
    <property type="evidence" value="ECO:0007669"/>
    <property type="project" value="UniProtKB-UniRule"/>
</dbReference>
<dbReference type="SUPFAM" id="SSF52922">
    <property type="entry name" value="TK C-terminal domain-like"/>
    <property type="match status" value="1"/>
</dbReference>
<name>W2V1A4_9RICK</name>
<sequence length="588" mass="64735">MKVLDKVCYPSDLKGLELEDLKLLIKELREELILHVSKTGGHLGASLGVAELTIALHYVFDTPTDRIIWDTGHQSHIHKMVTGRRDKIPSMRKKGGISCFTSIKESEYDVFGTGHSSTSISVASAIAKARDMEGDKYFVIPVIGDGALSAGMAFEGLNNLVLLDMTRVLIIVNDNGMSISKSVGGITRYLDLLASGCTKANFFEDIGYKYIGVVDGHDLESLISVLVSVRDCELDKPVVLHVRTKKGYSLYLNGGMSKDAFHAVQKFDYDKKLFNKSTVSGKTYTSFFVDALQEIMLLDKKVVAITAAMSIGTGLDSLPNQSRVFDVGIAEQHAVTFAAGFASVGYLPICAIYSTFLQRGFDQMIHDVAIQNLPVIFCVDRAGFVGGDGATHNGCFDLMFTVNIPNMTVMVPVNGIELSKMLFFAYRERRGPVVIRYPKGIPDVILDNVLDIEYGTGTLEKDLGDNVVFLVLGPMLKIALEASDILYSEHGIASKVFNARFAKPIDHENILRFVRSASMIVTIEDGGRGAFSSAVLELLSQHNLLSKNFYSMVYPDSFVEHDSVENIKNEIGFTTEYIVHHVVNNLFR</sequence>
<evidence type="ECO:0000256" key="10">
    <source>
        <dbReference type="ARBA" id="ARBA00025211"/>
    </source>
</evidence>
<dbReference type="Pfam" id="PF02779">
    <property type="entry name" value="Transket_pyr"/>
    <property type="match status" value="1"/>
</dbReference>
<evidence type="ECO:0000256" key="3">
    <source>
        <dbReference type="ARBA" id="ARBA00011738"/>
    </source>
</evidence>
<dbReference type="Pfam" id="PF13292">
    <property type="entry name" value="DXP_synthase_N"/>
    <property type="match status" value="2"/>
</dbReference>
<evidence type="ECO:0000256" key="6">
    <source>
        <dbReference type="ARBA" id="ARBA00022842"/>
    </source>
</evidence>
<dbReference type="FunFam" id="3.40.50.970:FF:000010">
    <property type="entry name" value="1-deoxy-D-xylulose-5-phosphate synthase"/>
    <property type="match status" value="1"/>
</dbReference>
<evidence type="ECO:0000256" key="7">
    <source>
        <dbReference type="ARBA" id="ARBA00022977"/>
    </source>
</evidence>
<evidence type="ECO:0000313" key="14">
    <source>
        <dbReference type="Proteomes" id="UP000018951"/>
    </source>
</evidence>
<evidence type="ECO:0000256" key="8">
    <source>
        <dbReference type="ARBA" id="ARBA00023052"/>
    </source>
</evidence>
<evidence type="ECO:0000256" key="9">
    <source>
        <dbReference type="ARBA" id="ARBA00023229"/>
    </source>
</evidence>
<dbReference type="GO" id="GO:0030976">
    <property type="term" value="F:thiamine pyrophosphate binding"/>
    <property type="evidence" value="ECO:0007669"/>
    <property type="project" value="UniProtKB-UniRule"/>
</dbReference>
<dbReference type="GO" id="GO:0008661">
    <property type="term" value="F:1-deoxy-D-xylulose-5-phosphate synthase activity"/>
    <property type="evidence" value="ECO:0007669"/>
    <property type="project" value="UniProtKB-UniRule"/>
</dbReference>
<dbReference type="GO" id="GO:0000287">
    <property type="term" value="F:magnesium ion binding"/>
    <property type="evidence" value="ECO:0007669"/>
    <property type="project" value="UniProtKB-UniRule"/>
</dbReference>
<keyword evidence="4 11" id="KW-0808">Transferase</keyword>
<dbReference type="GO" id="GO:0005829">
    <property type="term" value="C:cytosol"/>
    <property type="evidence" value="ECO:0007669"/>
    <property type="project" value="TreeGrafter"/>
</dbReference>
<comment type="catalytic activity">
    <reaction evidence="11">
        <text>D-glyceraldehyde 3-phosphate + pyruvate + H(+) = 1-deoxy-D-xylulose 5-phosphate + CO2</text>
        <dbReference type="Rhea" id="RHEA:12605"/>
        <dbReference type="ChEBI" id="CHEBI:15361"/>
        <dbReference type="ChEBI" id="CHEBI:15378"/>
        <dbReference type="ChEBI" id="CHEBI:16526"/>
        <dbReference type="ChEBI" id="CHEBI:57792"/>
        <dbReference type="ChEBI" id="CHEBI:59776"/>
        <dbReference type="EC" id="2.2.1.7"/>
    </reaction>
</comment>
<dbReference type="UniPathway" id="UPA00064">
    <property type="reaction ID" value="UER00091"/>
</dbReference>
<comment type="pathway">
    <text evidence="1 11">Metabolic intermediate biosynthesis; 1-deoxy-D-xylulose 5-phosphate biosynthesis; 1-deoxy-D-xylulose 5-phosphate from D-glyceraldehyde 3-phosphate and pyruvate: step 1/1.</text>
</comment>
<comment type="caution">
    <text evidence="11">Lacks conserved residue(s) required for the propagation of feature annotation.</text>
</comment>
<dbReference type="PATRIC" id="fig|1401685.3.peg.654"/>
<keyword evidence="5 11" id="KW-0479">Metal-binding</keyword>
<dbReference type="GO" id="GO:0019288">
    <property type="term" value="P:isopentenyl diphosphate biosynthetic process, methylerythritol 4-phosphate pathway"/>
    <property type="evidence" value="ECO:0007669"/>
    <property type="project" value="TreeGrafter"/>
</dbReference>
<comment type="function">
    <text evidence="11">Catalyzes the acyloin condensation reaction between C atoms 2 and 3 of pyruvate and glyceraldehyde 3-phosphate to yield 1-deoxy-D-xylulose-5-phosphate (DXP).</text>
</comment>
<comment type="cofactor">
    <cofactor evidence="11">
        <name>thiamine diphosphate</name>
        <dbReference type="ChEBI" id="CHEBI:58937"/>
    </cofactor>
    <text evidence="11">Binds 1 thiamine pyrophosphate per subunit.</text>
</comment>
<comment type="cofactor">
    <cofactor evidence="11">
        <name>Mg(2+)</name>
        <dbReference type="ChEBI" id="CHEBI:18420"/>
    </cofactor>
    <text evidence="11">Binds 1 Mg(2+) ion per subunit.</text>
</comment>
<dbReference type="EMBL" id="AXCJ01000005">
    <property type="protein sequence ID" value="ETO91447.1"/>
    <property type="molecule type" value="Genomic_DNA"/>
</dbReference>
<feature type="binding site" evidence="11">
    <location>
        <position position="73"/>
    </location>
    <ligand>
        <name>thiamine diphosphate</name>
        <dbReference type="ChEBI" id="CHEBI:58937"/>
    </ligand>
</feature>
<organism evidence="13 14">
    <name type="scientific">Candidatus Xenolissoclinum pacificiensis L6</name>
    <dbReference type="NCBI Taxonomy" id="1401685"/>
    <lineage>
        <taxon>Bacteria</taxon>
        <taxon>Pseudomonadati</taxon>
        <taxon>Pseudomonadota</taxon>
        <taxon>Alphaproteobacteria</taxon>
        <taxon>Rickettsiales</taxon>
        <taxon>Anaplasmataceae</taxon>
        <taxon>Candidatus Xenolissoclinum</taxon>
    </lineage>
</organism>
<feature type="binding site" evidence="11">
    <location>
        <position position="175"/>
    </location>
    <ligand>
        <name>thiamine diphosphate</name>
        <dbReference type="ChEBI" id="CHEBI:58937"/>
    </ligand>
</feature>
<keyword evidence="6 11" id="KW-0460">Magnesium</keyword>
<dbReference type="Gene3D" id="3.40.50.970">
    <property type="match status" value="2"/>
</dbReference>
<dbReference type="NCBIfam" id="NF003933">
    <property type="entry name" value="PRK05444.2-2"/>
    <property type="match status" value="1"/>
</dbReference>
<comment type="subunit">
    <text evidence="3 11">Homodimer.</text>
</comment>
<dbReference type="InterPro" id="IPR033248">
    <property type="entry name" value="Transketolase_C"/>
</dbReference>
<dbReference type="GO" id="GO:0016114">
    <property type="term" value="P:terpenoid biosynthetic process"/>
    <property type="evidence" value="ECO:0007669"/>
    <property type="project" value="UniProtKB-UniRule"/>
</dbReference>
<dbReference type="SUPFAM" id="SSF52518">
    <property type="entry name" value="Thiamin diphosphate-binding fold (THDP-binding)"/>
    <property type="match status" value="1"/>
</dbReference>
<dbReference type="InterPro" id="IPR005477">
    <property type="entry name" value="Dxylulose-5-P_synthase"/>
</dbReference>
<feature type="binding site" evidence="11">
    <location>
        <begin position="146"/>
        <end position="147"/>
    </location>
    <ligand>
        <name>thiamine diphosphate</name>
        <dbReference type="ChEBI" id="CHEBI:58937"/>
    </ligand>
</feature>
<feature type="domain" description="Transketolase-like pyrimidine-binding" evidence="12">
    <location>
        <begin position="282"/>
        <end position="444"/>
    </location>
</feature>
<dbReference type="EC" id="2.2.1.7" evidence="11"/>
<comment type="caution">
    <text evidence="13">The sequence shown here is derived from an EMBL/GenBank/DDBJ whole genome shotgun (WGS) entry which is preliminary data.</text>
</comment>
<evidence type="ECO:0000313" key="13">
    <source>
        <dbReference type="EMBL" id="ETO91447.1"/>
    </source>
</evidence>
<dbReference type="InterPro" id="IPR009014">
    <property type="entry name" value="Transketo_C/PFOR_II"/>
</dbReference>
<evidence type="ECO:0000256" key="1">
    <source>
        <dbReference type="ARBA" id="ARBA00004980"/>
    </source>
</evidence>
<dbReference type="Gene3D" id="3.40.50.920">
    <property type="match status" value="1"/>
</dbReference>
<evidence type="ECO:0000256" key="4">
    <source>
        <dbReference type="ARBA" id="ARBA00022679"/>
    </source>
</evidence>
<protein>
    <recommendedName>
        <fullName evidence="11">1-deoxy-D-xylulose-5-phosphate synthase</fullName>
        <ecNumber evidence="11">2.2.1.7</ecNumber>
    </recommendedName>
    <alternativeName>
        <fullName evidence="11">1-deoxyxylulose-5-phosphate synthase</fullName>
        <shortName evidence="11">DXP synthase</shortName>
        <shortName evidence="11">DXPS</shortName>
    </alternativeName>
</protein>
<comment type="similarity">
    <text evidence="2 11">Belongs to the transketolase family. DXPS subfamily.</text>
</comment>
<dbReference type="CDD" id="cd02007">
    <property type="entry name" value="TPP_DXS"/>
    <property type="match status" value="1"/>
</dbReference>
<feature type="binding site" evidence="11">
    <location>
        <position position="331"/>
    </location>
    <ligand>
        <name>thiamine diphosphate</name>
        <dbReference type="ChEBI" id="CHEBI:58937"/>
    </ligand>
</feature>
<accession>W2V1A4</accession>
<dbReference type="InterPro" id="IPR029061">
    <property type="entry name" value="THDP-binding"/>
</dbReference>
<gene>
    <name evidence="11 13" type="primary">dxs</name>
    <name evidence="13" type="ORF">P857_362</name>
</gene>
<evidence type="ECO:0000256" key="2">
    <source>
        <dbReference type="ARBA" id="ARBA00011081"/>
    </source>
</evidence>
<dbReference type="Pfam" id="PF02780">
    <property type="entry name" value="Transketolase_C"/>
    <property type="match status" value="1"/>
</dbReference>
<proteinExistence type="inferred from homology"/>
<dbReference type="CDD" id="cd07033">
    <property type="entry name" value="TPP_PYR_DXS_TK_like"/>
    <property type="match status" value="1"/>
</dbReference>
<dbReference type="STRING" id="1401685.P857_362"/>
<dbReference type="InterPro" id="IPR005475">
    <property type="entry name" value="Transketolase-like_Pyr-bd"/>
</dbReference>
<evidence type="ECO:0000256" key="5">
    <source>
        <dbReference type="ARBA" id="ARBA00022723"/>
    </source>
</evidence>
<dbReference type="PANTHER" id="PTHR43322">
    <property type="entry name" value="1-D-DEOXYXYLULOSE 5-PHOSPHATE SYNTHASE-RELATED"/>
    <property type="match status" value="1"/>
</dbReference>
<reference evidence="13 14" key="1">
    <citation type="journal article" date="2013" name="PLoS ONE">
        <title>Bacterial endosymbiosis in a chordate host: long-term co-evolution and conservation of secondary metabolism.</title>
        <authorList>
            <person name="Kwan J.C."/>
            <person name="Schmidt E.W."/>
        </authorList>
    </citation>
    <scope>NUCLEOTIDE SEQUENCE [LARGE SCALE GENOMIC DNA]</scope>
    <source>
        <strain evidence="14">L6</strain>
    </source>
</reference>
<evidence type="ECO:0000256" key="11">
    <source>
        <dbReference type="HAMAP-Rule" id="MF_00315"/>
    </source>
</evidence>
<comment type="function">
    <text evidence="10">The pyruvate dehydrogenase complex catalyzes the overall conversion of pyruvate to acetyl-CoA and CO(2). It contains multiple copies of three enzymatic components: pyruvate dehydrogenase (E1), dihydrolipoamide acetyltransferase (E2) and lipoamide dehydrogenase (E3).</text>
</comment>
<dbReference type="PANTHER" id="PTHR43322:SF5">
    <property type="entry name" value="1-DEOXY-D-XYLULOSE-5-PHOSPHATE SYNTHASE, CHLOROPLASTIC"/>
    <property type="match status" value="1"/>
</dbReference>
<feature type="binding site" evidence="11">
    <location>
        <position position="145"/>
    </location>
    <ligand>
        <name>Mg(2+)</name>
        <dbReference type="ChEBI" id="CHEBI:18420"/>
    </ligand>
</feature>
<dbReference type="SMART" id="SM00861">
    <property type="entry name" value="Transket_pyr"/>
    <property type="match status" value="1"/>
</dbReference>
<keyword evidence="9 11" id="KW-0414">Isoprene biosynthesis</keyword>
<evidence type="ECO:0000259" key="12">
    <source>
        <dbReference type="SMART" id="SM00861"/>
    </source>
</evidence>
<keyword evidence="7 11" id="KW-0784">Thiamine biosynthesis</keyword>
<dbReference type="HAMAP" id="MF_00315">
    <property type="entry name" value="DXP_synth"/>
    <property type="match status" value="1"/>
</dbReference>
<feature type="binding site" evidence="11">
    <location>
        <begin position="114"/>
        <end position="116"/>
    </location>
    <ligand>
        <name>thiamine diphosphate</name>
        <dbReference type="ChEBI" id="CHEBI:58937"/>
    </ligand>
</feature>
<keyword evidence="14" id="KW-1185">Reference proteome</keyword>
<feature type="binding site" evidence="11">
    <location>
        <position position="175"/>
    </location>
    <ligand>
        <name>Mg(2+)</name>
        <dbReference type="ChEBI" id="CHEBI:18420"/>
    </ligand>
</feature>
<dbReference type="AlphaFoldDB" id="W2V1A4"/>
<dbReference type="Proteomes" id="UP000018951">
    <property type="component" value="Unassembled WGS sequence"/>
</dbReference>
<keyword evidence="8 11" id="KW-0786">Thiamine pyrophosphate</keyword>